<evidence type="ECO:0000313" key="2">
    <source>
        <dbReference type="EMBL" id="TFY56248.1"/>
    </source>
</evidence>
<dbReference type="STRING" id="34475.A0A4Y9Y2U4"/>
<feature type="compositionally biased region" description="Basic and acidic residues" evidence="1">
    <location>
        <begin position="45"/>
        <end position="60"/>
    </location>
</feature>
<proteinExistence type="predicted"/>
<comment type="caution">
    <text evidence="2">The sequence shown here is derived from an EMBL/GenBank/DDBJ whole genome shotgun (WGS) entry which is preliminary data.</text>
</comment>
<dbReference type="Proteomes" id="UP000298390">
    <property type="component" value="Unassembled WGS sequence"/>
</dbReference>
<gene>
    <name evidence="2" type="ORF">EVJ58_g7755</name>
</gene>
<feature type="region of interest" description="Disordered" evidence="1">
    <location>
        <begin position="1"/>
        <end position="160"/>
    </location>
</feature>
<dbReference type="AlphaFoldDB" id="A0A4Y9Y2U4"/>
<feature type="compositionally biased region" description="Polar residues" evidence="1">
    <location>
        <begin position="14"/>
        <end position="26"/>
    </location>
</feature>
<reference evidence="2 3" key="1">
    <citation type="submission" date="2019-01" db="EMBL/GenBank/DDBJ databases">
        <title>Genome sequencing of the rare red list fungi Fomitopsis rosea.</title>
        <authorList>
            <person name="Buettner E."/>
            <person name="Kellner H."/>
        </authorList>
    </citation>
    <scope>NUCLEOTIDE SEQUENCE [LARGE SCALE GENOMIC DNA]</scope>
    <source>
        <strain evidence="2 3">DSM 105464</strain>
    </source>
</reference>
<sequence>MPAPSRGHRAQGGMTRTHSRTNSGGSSKIGLNLQFTQKDVPPPRLPDKSKKSAHFNHEPTARTGTISRIGSTHRLPSREQIAPAQLRRAPPPVAARTKDGKHRAGFTISSPSEGDDDEWVSSESGNATPNAGQSDSEAEEIKTPVEPTKPRLPPSAMQVNGFHKEDVVTPKAEVSASQTTVYDAPTIDAFNHEPVRWCITATAPTDSWSLVWSGGSVRGKARSPGTLDHGLLRRCAGSVIVRIIANQPSCGLTDEHSHRLTQSLIVAHVIRSP</sequence>
<organism evidence="2 3">
    <name type="scientific">Rhodofomes roseus</name>
    <dbReference type="NCBI Taxonomy" id="34475"/>
    <lineage>
        <taxon>Eukaryota</taxon>
        <taxon>Fungi</taxon>
        <taxon>Dikarya</taxon>
        <taxon>Basidiomycota</taxon>
        <taxon>Agaricomycotina</taxon>
        <taxon>Agaricomycetes</taxon>
        <taxon>Polyporales</taxon>
        <taxon>Rhodofomes</taxon>
    </lineage>
</organism>
<protein>
    <submittedName>
        <fullName evidence="2">Uncharacterized protein</fullName>
    </submittedName>
</protein>
<evidence type="ECO:0000256" key="1">
    <source>
        <dbReference type="SAM" id="MobiDB-lite"/>
    </source>
</evidence>
<feature type="compositionally biased region" description="Polar residues" evidence="1">
    <location>
        <begin position="121"/>
        <end position="135"/>
    </location>
</feature>
<evidence type="ECO:0000313" key="3">
    <source>
        <dbReference type="Proteomes" id="UP000298390"/>
    </source>
</evidence>
<accession>A0A4Y9Y2U4</accession>
<name>A0A4Y9Y2U4_9APHY</name>
<dbReference type="EMBL" id="SEKV01000520">
    <property type="protein sequence ID" value="TFY56248.1"/>
    <property type="molecule type" value="Genomic_DNA"/>
</dbReference>